<dbReference type="Proteomes" id="UP000310506">
    <property type="component" value="Unassembled WGS sequence"/>
</dbReference>
<dbReference type="RefSeq" id="WP_136135995.1">
    <property type="nucleotide sequence ID" value="NZ_SDGV01000004.1"/>
</dbReference>
<evidence type="ECO:0000313" key="2">
    <source>
        <dbReference type="EMBL" id="THB61996.1"/>
    </source>
</evidence>
<dbReference type="OrthoDB" id="1651016at2"/>
<comment type="caution">
    <text evidence="2">The sequence shown here is derived from an EMBL/GenBank/DDBJ whole genome shotgun (WGS) entry which is preliminary data.</text>
</comment>
<keyword evidence="1" id="KW-0812">Transmembrane</keyword>
<reference evidence="2 3" key="1">
    <citation type="submission" date="2019-01" db="EMBL/GenBank/DDBJ databases">
        <title>Vagococcus silagei sp. nov. isolated from brewer's grain.</title>
        <authorList>
            <person name="Guu J.-R."/>
        </authorList>
    </citation>
    <scope>NUCLEOTIDE SEQUENCE [LARGE SCALE GENOMIC DNA]</scope>
    <source>
        <strain evidence="2 3">2B-2</strain>
    </source>
</reference>
<evidence type="ECO:0000256" key="1">
    <source>
        <dbReference type="SAM" id="Phobius"/>
    </source>
</evidence>
<keyword evidence="1" id="KW-1133">Transmembrane helix</keyword>
<keyword evidence="1" id="KW-0472">Membrane</keyword>
<organism evidence="2 3">
    <name type="scientific">Vagococcus silagei</name>
    <dbReference type="NCBI Taxonomy" id="2508885"/>
    <lineage>
        <taxon>Bacteria</taxon>
        <taxon>Bacillati</taxon>
        <taxon>Bacillota</taxon>
        <taxon>Bacilli</taxon>
        <taxon>Lactobacillales</taxon>
        <taxon>Enterococcaceae</taxon>
        <taxon>Vagococcus</taxon>
    </lineage>
</organism>
<name>A0A4S3B884_9ENTE</name>
<evidence type="ECO:0000313" key="3">
    <source>
        <dbReference type="Proteomes" id="UP000310506"/>
    </source>
</evidence>
<protein>
    <submittedName>
        <fullName evidence="2">DUF1146 domain-containing protein</fullName>
    </submittedName>
</protein>
<proteinExistence type="predicted"/>
<accession>A0A4S3B884</accession>
<dbReference type="EMBL" id="SDGV01000004">
    <property type="protein sequence ID" value="THB61996.1"/>
    <property type="molecule type" value="Genomic_DNA"/>
</dbReference>
<dbReference type="AlphaFoldDB" id="A0A4S3B884"/>
<feature type="transmembrane region" description="Helical" evidence="1">
    <location>
        <begin position="6"/>
        <end position="28"/>
    </location>
</feature>
<gene>
    <name evidence="2" type="ORF">ESZ54_01975</name>
</gene>
<dbReference type="InterPro" id="IPR009526">
    <property type="entry name" value="DUF1146"/>
</dbReference>
<dbReference type="Pfam" id="PF06612">
    <property type="entry name" value="DUF1146"/>
    <property type="match status" value="1"/>
</dbReference>
<keyword evidence="3" id="KW-1185">Reference proteome</keyword>
<dbReference type="NCBIfam" id="TIGR02327">
    <property type="entry name" value="int_mem_ywzB"/>
    <property type="match status" value="1"/>
</dbReference>
<sequence length="82" mass="9577">MGFNIYGIDTLVAFVSHCFFIYLSFWALQSLRMDQIFKKGVNYDMKIKILYILFSIVIGFTVSSFFLDVIFMTRNLIQGLIV</sequence>
<feature type="transmembrane region" description="Helical" evidence="1">
    <location>
        <begin position="49"/>
        <end position="72"/>
    </location>
</feature>